<evidence type="ECO:0000256" key="14">
    <source>
        <dbReference type="ARBA" id="ARBA00047827"/>
    </source>
</evidence>
<dbReference type="GO" id="GO:0016712">
    <property type="term" value="F:oxidoreductase activity, acting on paired donors, with incorporation or reduction of molecular oxygen, reduced flavin or flavoprotein as one donor, and incorporation of one atom of oxygen"/>
    <property type="evidence" value="ECO:0007669"/>
    <property type="project" value="UniProtKB-EC"/>
</dbReference>
<evidence type="ECO:0000256" key="16">
    <source>
        <dbReference type="RuleBase" id="RU000461"/>
    </source>
</evidence>
<dbReference type="AlphaFoldDB" id="A0A9P0ICV3"/>
<evidence type="ECO:0000256" key="1">
    <source>
        <dbReference type="ARBA" id="ARBA00001971"/>
    </source>
</evidence>
<evidence type="ECO:0000256" key="13">
    <source>
        <dbReference type="ARBA" id="ARBA00023136"/>
    </source>
</evidence>
<evidence type="ECO:0000256" key="11">
    <source>
        <dbReference type="ARBA" id="ARBA00023004"/>
    </source>
</evidence>
<keyword evidence="12 16" id="KW-0503">Monooxygenase</keyword>
<feature type="chain" id="PRO_5040492459" description="unspecific monooxygenase" evidence="17">
    <location>
        <begin position="25"/>
        <end position="530"/>
    </location>
</feature>
<comment type="cofactor">
    <cofactor evidence="1 15">
        <name>heme</name>
        <dbReference type="ChEBI" id="CHEBI:30413"/>
    </cofactor>
</comment>
<dbReference type="InterPro" id="IPR002401">
    <property type="entry name" value="Cyt_P450_E_grp-I"/>
</dbReference>
<keyword evidence="11 15" id="KW-0408">Iron</keyword>
<dbReference type="InterPro" id="IPR017972">
    <property type="entry name" value="Cyt_P450_CS"/>
</dbReference>
<evidence type="ECO:0000256" key="2">
    <source>
        <dbReference type="ARBA" id="ARBA00004174"/>
    </source>
</evidence>
<dbReference type="EC" id="1.14.14.1" evidence="5"/>
<protein>
    <recommendedName>
        <fullName evidence="5">unspecific monooxygenase</fullName>
        <ecNumber evidence="5">1.14.14.1</ecNumber>
    </recommendedName>
</protein>
<dbReference type="PRINTS" id="PR00385">
    <property type="entry name" value="P450"/>
</dbReference>
<keyword evidence="8" id="KW-0256">Endoplasmic reticulum</keyword>
<evidence type="ECO:0000256" key="9">
    <source>
        <dbReference type="ARBA" id="ARBA00022848"/>
    </source>
</evidence>
<evidence type="ECO:0000256" key="12">
    <source>
        <dbReference type="ARBA" id="ARBA00023033"/>
    </source>
</evidence>
<evidence type="ECO:0000256" key="7">
    <source>
        <dbReference type="ARBA" id="ARBA00022723"/>
    </source>
</evidence>
<comment type="catalytic activity">
    <reaction evidence="14">
        <text>an organic molecule + reduced [NADPH--hemoprotein reductase] + O2 = an alcohol + oxidized [NADPH--hemoprotein reductase] + H2O + H(+)</text>
        <dbReference type="Rhea" id="RHEA:17149"/>
        <dbReference type="Rhea" id="RHEA-COMP:11964"/>
        <dbReference type="Rhea" id="RHEA-COMP:11965"/>
        <dbReference type="ChEBI" id="CHEBI:15377"/>
        <dbReference type="ChEBI" id="CHEBI:15378"/>
        <dbReference type="ChEBI" id="CHEBI:15379"/>
        <dbReference type="ChEBI" id="CHEBI:30879"/>
        <dbReference type="ChEBI" id="CHEBI:57618"/>
        <dbReference type="ChEBI" id="CHEBI:58210"/>
        <dbReference type="ChEBI" id="CHEBI:142491"/>
        <dbReference type="EC" id="1.14.14.1"/>
    </reaction>
</comment>
<keyword evidence="17" id="KW-0732">Signal</keyword>
<dbReference type="PANTHER" id="PTHR24292">
    <property type="entry name" value="CYTOCHROME P450"/>
    <property type="match status" value="1"/>
</dbReference>
<name>A0A9P0ICV3_SPOLI</name>
<keyword evidence="6 15" id="KW-0349">Heme</keyword>
<evidence type="ECO:0000256" key="3">
    <source>
        <dbReference type="ARBA" id="ARBA00004406"/>
    </source>
</evidence>
<dbReference type="FunFam" id="1.10.630.10:FF:000042">
    <property type="entry name" value="Cytochrome P450"/>
    <property type="match status" value="1"/>
</dbReference>
<comment type="subcellular location">
    <subcellularLocation>
        <location evidence="3">Endoplasmic reticulum membrane</location>
        <topology evidence="3">Peripheral membrane protein</topology>
    </subcellularLocation>
    <subcellularLocation>
        <location evidence="2">Microsome membrane</location>
        <topology evidence="2">Peripheral membrane protein</topology>
    </subcellularLocation>
</comment>
<evidence type="ECO:0000256" key="6">
    <source>
        <dbReference type="ARBA" id="ARBA00022617"/>
    </source>
</evidence>
<reference evidence="18" key="1">
    <citation type="submission" date="2022-02" db="EMBL/GenBank/DDBJ databases">
        <authorList>
            <person name="King R."/>
        </authorList>
    </citation>
    <scope>NUCLEOTIDE SEQUENCE</scope>
</reference>
<dbReference type="Pfam" id="PF00067">
    <property type="entry name" value="p450"/>
    <property type="match status" value="1"/>
</dbReference>
<dbReference type="GO" id="GO:0005789">
    <property type="term" value="C:endoplasmic reticulum membrane"/>
    <property type="evidence" value="ECO:0007669"/>
    <property type="project" value="UniProtKB-SubCell"/>
</dbReference>
<accession>A0A9P0ICV3</accession>
<comment type="similarity">
    <text evidence="4 16">Belongs to the cytochrome P450 family.</text>
</comment>
<evidence type="ECO:0000256" key="17">
    <source>
        <dbReference type="SAM" id="SignalP"/>
    </source>
</evidence>
<dbReference type="GO" id="GO:0005506">
    <property type="term" value="F:iron ion binding"/>
    <property type="evidence" value="ECO:0007669"/>
    <property type="project" value="InterPro"/>
</dbReference>
<dbReference type="InterPro" id="IPR036396">
    <property type="entry name" value="Cyt_P450_sf"/>
</dbReference>
<gene>
    <name evidence="18" type="ORF">SPLIT_LOCUS10618</name>
</gene>
<keyword evidence="7 15" id="KW-0479">Metal-binding</keyword>
<feature type="signal peptide" evidence="17">
    <location>
        <begin position="1"/>
        <end position="24"/>
    </location>
</feature>
<dbReference type="InterPro" id="IPR001128">
    <property type="entry name" value="Cyt_P450"/>
</dbReference>
<sequence>MIIFLIWLVVLIAALVLHLRQMHAAFNRHGIKYLNPAPLLGNMSNTVFLRQHFAYDILKLYETFPKDRFVGRYEFTNKTIILRDLDLVKKITVKDFEVFLDHRNFGRDAFIGRALILLQGQEWKDMRSTLSPAFTSSKIRLMVPFMVEVGDQMIRSLNKEIEASPDGYINIDCKDLTTRYANDVIASCAFGLKVNSHEEKDNEFYVMGRKAANFTLRDMFMFILIVAAPKLAALLNWNLVPDTMKNFFVNLVLDTMKDRELRHIFRPDMIHLLMEAKKGQLTHEDAKSDNDATGFATVAESSVGLKKTANRVWNDNDLSAQAFLFFVAGFETVSTSMSFLLYELAVNPDVQDRLAQEIKEHDAKNGGKFDFNSIQNMKYMDMVVSELLRLWPPLAVMDRESNRDYNMGRPSEDVEKDYILPKGSTVFIPAFAFHRDPQYFPNPEKFDPERFSEENRHNLNLNAYMPFGNGPRNCIGSRFALCELKVLTYQILLHMELSPSEKTPIPARLAADNINIRLQGGHWLRFRQRK</sequence>
<dbReference type="EMBL" id="LR824537">
    <property type="protein sequence ID" value="CAH1645265.1"/>
    <property type="molecule type" value="Genomic_DNA"/>
</dbReference>
<dbReference type="SUPFAM" id="SSF48264">
    <property type="entry name" value="Cytochrome P450"/>
    <property type="match status" value="1"/>
</dbReference>
<evidence type="ECO:0000256" key="5">
    <source>
        <dbReference type="ARBA" id="ARBA00012109"/>
    </source>
</evidence>
<evidence type="ECO:0000256" key="8">
    <source>
        <dbReference type="ARBA" id="ARBA00022824"/>
    </source>
</evidence>
<dbReference type="GO" id="GO:0020037">
    <property type="term" value="F:heme binding"/>
    <property type="evidence" value="ECO:0007669"/>
    <property type="project" value="InterPro"/>
</dbReference>
<keyword evidence="13" id="KW-0472">Membrane</keyword>
<dbReference type="Proteomes" id="UP001153321">
    <property type="component" value="Chromosome 6"/>
</dbReference>
<keyword evidence="19" id="KW-1185">Reference proteome</keyword>
<keyword evidence="9" id="KW-0492">Microsome</keyword>
<evidence type="ECO:0000256" key="4">
    <source>
        <dbReference type="ARBA" id="ARBA00010617"/>
    </source>
</evidence>
<dbReference type="InterPro" id="IPR050476">
    <property type="entry name" value="Insect_CytP450_Detox"/>
</dbReference>
<evidence type="ECO:0000313" key="19">
    <source>
        <dbReference type="Proteomes" id="UP001153321"/>
    </source>
</evidence>
<dbReference type="PROSITE" id="PS00086">
    <property type="entry name" value="CYTOCHROME_P450"/>
    <property type="match status" value="1"/>
</dbReference>
<keyword evidence="10 16" id="KW-0560">Oxidoreductase</keyword>
<feature type="binding site" description="axial binding residue" evidence="15">
    <location>
        <position position="474"/>
    </location>
    <ligand>
        <name>heme</name>
        <dbReference type="ChEBI" id="CHEBI:30413"/>
    </ligand>
    <ligandPart>
        <name>Fe</name>
        <dbReference type="ChEBI" id="CHEBI:18248"/>
    </ligandPart>
</feature>
<dbReference type="PRINTS" id="PR00463">
    <property type="entry name" value="EP450I"/>
</dbReference>
<dbReference type="CDD" id="cd11056">
    <property type="entry name" value="CYP6-like"/>
    <property type="match status" value="1"/>
</dbReference>
<proteinExistence type="inferred from homology"/>
<evidence type="ECO:0000313" key="18">
    <source>
        <dbReference type="EMBL" id="CAH1645265.1"/>
    </source>
</evidence>
<dbReference type="PANTHER" id="PTHR24292:SF54">
    <property type="entry name" value="CYP9F3-RELATED"/>
    <property type="match status" value="1"/>
</dbReference>
<dbReference type="Gene3D" id="1.10.630.10">
    <property type="entry name" value="Cytochrome P450"/>
    <property type="match status" value="1"/>
</dbReference>
<evidence type="ECO:0000256" key="10">
    <source>
        <dbReference type="ARBA" id="ARBA00023002"/>
    </source>
</evidence>
<organism evidence="18 19">
    <name type="scientific">Spodoptera littoralis</name>
    <name type="common">Egyptian cotton leafworm</name>
    <dbReference type="NCBI Taxonomy" id="7109"/>
    <lineage>
        <taxon>Eukaryota</taxon>
        <taxon>Metazoa</taxon>
        <taxon>Ecdysozoa</taxon>
        <taxon>Arthropoda</taxon>
        <taxon>Hexapoda</taxon>
        <taxon>Insecta</taxon>
        <taxon>Pterygota</taxon>
        <taxon>Neoptera</taxon>
        <taxon>Endopterygota</taxon>
        <taxon>Lepidoptera</taxon>
        <taxon>Glossata</taxon>
        <taxon>Ditrysia</taxon>
        <taxon>Noctuoidea</taxon>
        <taxon>Noctuidae</taxon>
        <taxon>Amphipyrinae</taxon>
        <taxon>Spodoptera</taxon>
    </lineage>
</organism>
<evidence type="ECO:0000256" key="15">
    <source>
        <dbReference type="PIRSR" id="PIRSR602401-1"/>
    </source>
</evidence>